<dbReference type="InterPro" id="IPR005829">
    <property type="entry name" value="Sugar_transporter_CS"/>
</dbReference>
<dbReference type="PANTHER" id="PTHR23531">
    <property type="entry name" value="QUINOLENE RESISTANCE PROTEIN NORA"/>
    <property type="match status" value="1"/>
</dbReference>
<accession>X1LPC8</accession>
<dbReference type="Gene3D" id="1.20.1250.20">
    <property type="entry name" value="MFS general substrate transporter like domains"/>
    <property type="match status" value="1"/>
</dbReference>
<evidence type="ECO:0000256" key="1">
    <source>
        <dbReference type="ARBA" id="ARBA00004141"/>
    </source>
</evidence>
<comment type="caution">
    <text evidence="7">The sequence shown here is derived from an EMBL/GenBank/DDBJ whole genome shotgun (WGS) entry which is preliminary data.</text>
</comment>
<dbReference type="PROSITE" id="PS00216">
    <property type="entry name" value="SUGAR_TRANSPORT_1"/>
    <property type="match status" value="1"/>
</dbReference>
<feature type="transmembrane region" description="Helical" evidence="5">
    <location>
        <begin position="103"/>
        <end position="125"/>
    </location>
</feature>
<dbReference type="EMBL" id="BARV01012473">
    <property type="protein sequence ID" value="GAI04260.1"/>
    <property type="molecule type" value="Genomic_DNA"/>
</dbReference>
<feature type="transmembrane region" description="Helical" evidence="5">
    <location>
        <begin position="40"/>
        <end position="64"/>
    </location>
</feature>
<evidence type="ECO:0000256" key="5">
    <source>
        <dbReference type="SAM" id="Phobius"/>
    </source>
</evidence>
<dbReference type="InterPro" id="IPR020846">
    <property type="entry name" value="MFS_dom"/>
</dbReference>
<dbReference type="PROSITE" id="PS50850">
    <property type="entry name" value="MFS"/>
    <property type="match status" value="1"/>
</dbReference>
<organism evidence="7">
    <name type="scientific">marine sediment metagenome</name>
    <dbReference type="NCBI Taxonomy" id="412755"/>
    <lineage>
        <taxon>unclassified sequences</taxon>
        <taxon>metagenomes</taxon>
        <taxon>ecological metagenomes</taxon>
    </lineage>
</organism>
<dbReference type="SUPFAM" id="SSF103473">
    <property type="entry name" value="MFS general substrate transporter"/>
    <property type="match status" value="1"/>
</dbReference>
<protein>
    <recommendedName>
        <fullName evidence="6">Major facilitator superfamily (MFS) profile domain-containing protein</fullName>
    </recommendedName>
</protein>
<keyword evidence="2 5" id="KW-0812">Transmembrane</keyword>
<evidence type="ECO:0000313" key="7">
    <source>
        <dbReference type="EMBL" id="GAI04260.1"/>
    </source>
</evidence>
<comment type="subcellular location">
    <subcellularLocation>
        <location evidence="1">Membrane</location>
        <topology evidence="1">Multi-pass membrane protein</topology>
    </subcellularLocation>
</comment>
<dbReference type="Pfam" id="PF07690">
    <property type="entry name" value="MFS_1"/>
    <property type="match status" value="1"/>
</dbReference>
<feature type="non-terminal residue" evidence="7">
    <location>
        <position position="1"/>
    </location>
</feature>
<dbReference type="InterPro" id="IPR011701">
    <property type="entry name" value="MFS"/>
</dbReference>
<evidence type="ECO:0000256" key="4">
    <source>
        <dbReference type="ARBA" id="ARBA00023136"/>
    </source>
</evidence>
<feature type="transmembrane region" description="Helical" evidence="5">
    <location>
        <begin position="16"/>
        <end position="34"/>
    </location>
</feature>
<keyword evidence="4 5" id="KW-0472">Membrane</keyword>
<dbReference type="InterPro" id="IPR052714">
    <property type="entry name" value="MFS_Exporter"/>
</dbReference>
<dbReference type="PANTHER" id="PTHR23531:SF1">
    <property type="entry name" value="QUINOLENE RESISTANCE PROTEIN NORA"/>
    <property type="match status" value="1"/>
</dbReference>
<sequence length="138" mass="14732">FVFLAGRLSDKLGRKAIIVPGGIITALGLVLFIHSPSYQFLLLSAVVLGVGRGFGGAVPTAYVADIAQLQNYEHTMALYRTVSDIGFVVGPILLGWLKDTRGLDFPFFLGAGLLLGAIILFAALAKETTEHGKNQEML</sequence>
<feature type="domain" description="Major facilitator superfamily (MFS) profile" evidence="6">
    <location>
        <begin position="1"/>
        <end position="138"/>
    </location>
</feature>
<name>X1LPC8_9ZZZZ</name>
<dbReference type="GO" id="GO:0022857">
    <property type="term" value="F:transmembrane transporter activity"/>
    <property type="evidence" value="ECO:0007669"/>
    <property type="project" value="InterPro"/>
</dbReference>
<dbReference type="GO" id="GO:0016020">
    <property type="term" value="C:membrane"/>
    <property type="evidence" value="ECO:0007669"/>
    <property type="project" value="UniProtKB-SubCell"/>
</dbReference>
<dbReference type="AlphaFoldDB" id="X1LPC8"/>
<dbReference type="InterPro" id="IPR036259">
    <property type="entry name" value="MFS_trans_sf"/>
</dbReference>
<evidence type="ECO:0000256" key="2">
    <source>
        <dbReference type="ARBA" id="ARBA00022692"/>
    </source>
</evidence>
<reference evidence="7" key="1">
    <citation type="journal article" date="2014" name="Front. Microbiol.">
        <title>High frequency of phylogenetically diverse reductive dehalogenase-homologous genes in deep subseafloor sedimentary metagenomes.</title>
        <authorList>
            <person name="Kawai M."/>
            <person name="Futagami T."/>
            <person name="Toyoda A."/>
            <person name="Takaki Y."/>
            <person name="Nishi S."/>
            <person name="Hori S."/>
            <person name="Arai W."/>
            <person name="Tsubouchi T."/>
            <person name="Morono Y."/>
            <person name="Uchiyama I."/>
            <person name="Ito T."/>
            <person name="Fujiyama A."/>
            <person name="Inagaki F."/>
            <person name="Takami H."/>
        </authorList>
    </citation>
    <scope>NUCLEOTIDE SEQUENCE</scope>
    <source>
        <strain evidence="7">Expedition CK06-06</strain>
    </source>
</reference>
<keyword evidence="3 5" id="KW-1133">Transmembrane helix</keyword>
<feature type="transmembrane region" description="Helical" evidence="5">
    <location>
        <begin position="76"/>
        <end position="97"/>
    </location>
</feature>
<evidence type="ECO:0000256" key="3">
    <source>
        <dbReference type="ARBA" id="ARBA00022989"/>
    </source>
</evidence>
<gene>
    <name evidence="7" type="ORF">S06H3_23084</name>
</gene>
<proteinExistence type="predicted"/>
<evidence type="ECO:0000259" key="6">
    <source>
        <dbReference type="PROSITE" id="PS50850"/>
    </source>
</evidence>